<evidence type="ECO:0000313" key="3">
    <source>
        <dbReference type="Proteomes" id="UP000179807"/>
    </source>
</evidence>
<dbReference type="InterPro" id="IPR050149">
    <property type="entry name" value="Collagen_superfamily"/>
</dbReference>
<dbReference type="OrthoDB" id="10071882at2759"/>
<feature type="compositionally biased region" description="Pro residues" evidence="1">
    <location>
        <begin position="48"/>
        <end position="58"/>
    </location>
</feature>
<reference evidence="2" key="1">
    <citation type="submission" date="2016-10" db="EMBL/GenBank/DDBJ databases">
        <authorList>
            <person name="Benchimol M."/>
            <person name="Almeida L.G."/>
            <person name="Vasconcelos A.T."/>
            <person name="Perreira-Neves A."/>
            <person name="Rosa I.A."/>
            <person name="Tasca T."/>
            <person name="Bogo M.R."/>
            <person name="de Souza W."/>
        </authorList>
    </citation>
    <scope>NUCLEOTIDE SEQUENCE [LARGE SCALE GENOMIC DNA]</scope>
    <source>
        <strain evidence="2">K</strain>
    </source>
</reference>
<organism evidence="2 3">
    <name type="scientific">Tritrichomonas foetus</name>
    <dbReference type="NCBI Taxonomy" id="1144522"/>
    <lineage>
        <taxon>Eukaryota</taxon>
        <taxon>Metamonada</taxon>
        <taxon>Parabasalia</taxon>
        <taxon>Tritrichomonadida</taxon>
        <taxon>Tritrichomonadidae</taxon>
        <taxon>Tritrichomonas</taxon>
    </lineage>
</organism>
<protein>
    <submittedName>
        <fullName evidence="2">Uncharacterized protein</fullName>
    </submittedName>
</protein>
<dbReference type="RefSeq" id="XP_068367692.1">
    <property type="nucleotide sequence ID" value="XM_068514575.1"/>
</dbReference>
<accession>A0A1J4KXY2</accession>
<dbReference type="InterPro" id="IPR008160">
    <property type="entry name" value="Collagen"/>
</dbReference>
<sequence>MSLEEEIAHRIYHTTRINLLDDRVEQIEKLIKDEGIEGPSGGTGSQGPPGPKGDPGPQGPKGDKGDTGPQGPQGVKGDKGDTGAPGPQGVQGPKGDKGDDASIDTSQFATKSELEDYTTKSALRNELNMISRAFVEKGELTKYVPLSTSNAINLTCPTLKVSGSLINGEDKEYATKEYVDQHSGGGGVDSSQFATKTDLEGCLKCSDQKEEGDIILTRGFKQIVLKPAGIAFGDDAQSIEIRNDKIVIRGDLYDYEQQSDYATDKYVETFFVPQRGIEISHDSFLDLTSRQIKLKADMIFVEGVLKNSNTSQDYVTMDLINGYEARIAALEAKVK</sequence>
<keyword evidence="3" id="KW-1185">Reference proteome</keyword>
<evidence type="ECO:0000256" key="1">
    <source>
        <dbReference type="SAM" id="MobiDB-lite"/>
    </source>
</evidence>
<dbReference type="PANTHER" id="PTHR24023">
    <property type="entry name" value="COLLAGEN ALPHA"/>
    <property type="match status" value="1"/>
</dbReference>
<feature type="region of interest" description="Disordered" evidence="1">
    <location>
        <begin position="30"/>
        <end position="109"/>
    </location>
</feature>
<gene>
    <name evidence="2" type="ORF">TRFO_42991</name>
</gene>
<dbReference type="GO" id="GO:0031012">
    <property type="term" value="C:extracellular matrix"/>
    <property type="evidence" value="ECO:0007669"/>
    <property type="project" value="TreeGrafter"/>
</dbReference>
<evidence type="ECO:0000313" key="2">
    <source>
        <dbReference type="EMBL" id="OHT14556.1"/>
    </source>
</evidence>
<dbReference type="GO" id="GO:0005615">
    <property type="term" value="C:extracellular space"/>
    <property type="evidence" value="ECO:0007669"/>
    <property type="project" value="TreeGrafter"/>
</dbReference>
<dbReference type="VEuPathDB" id="TrichDB:TRFO_42991"/>
<name>A0A1J4KXY2_9EUKA</name>
<proteinExistence type="predicted"/>
<dbReference type="Pfam" id="PF01391">
    <property type="entry name" value="Collagen"/>
    <property type="match status" value="1"/>
</dbReference>
<dbReference type="AlphaFoldDB" id="A0A1J4KXY2"/>
<comment type="caution">
    <text evidence="2">The sequence shown here is derived from an EMBL/GenBank/DDBJ whole genome shotgun (WGS) entry which is preliminary data.</text>
</comment>
<dbReference type="PANTHER" id="PTHR24023:SF1082">
    <property type="entry name" value="COLLAGEN TRIPLE HELIX REPEAT"/>
    <property type="match status" value="1"/>
</dbReference>
<dbReference type="GeneID" id="94849279"/>
<feature type="compositionally biased region" description="Gly residues" evidence="1">
    <location>
        <begin position="38"/>
        <end position="47"/>
    </location>
</feature>
<dbReference type="Proteomes" id="UP000179807">
    <property type="component" value="Unassembled WGS sequence"/>
</dbReference>
<dbReference type="EMBL" id="MLAK01000350">
    <property type="protein sequence ID" value="OHT14556.1"/>
    <property type="molecule type" value="Genomic_DNA"/>
</dbReference>